<dbReference type="OrthoDB" id="676764at2759"/>
<organism evidence="9 10">
    <name type="scientific">Artemisia annua</name>
    <name type="common">Sweet wormwood</name>
    <dbReference type="NCBI Taxonomy" id="35608"/>
    <lineage>
        <taxon>Eukaryota</taxon>
        <taxon>Viridiplantae</taxon>
        <taxon>Streptophyta</taxon>
        <taxon>Embryophyta</taxon>
        <taxon>Tracheophyta</taxon>
        <taxon>Spermatophyta</taxon>
        <taxon>Magnoliopsida</taxon>
        <taxon>eudicotyledons</taxon>
        <taxon>Gunneridae</taxon>
        <taxon>Pentapetalae</taxon>
        <taxon>asterids</taxon>
        <taxon>campanulids</taxon>
        <taxon>Asterales</taxon>
        <taxon>Asteraceae</taxon>
        <taxon>Asteroideae</taxon>
        <taxon>Anthemideae</taxon>
        <taxon>Artemisiinae</taxon>
        <taxon>Artemisia</taxon>
    </lineage>
</organism>
<keyword evidence="10" id="KW-1185">Reference proteome</keyword>
<sequence length="193" mass="21679">MVPSVKWYIPMSLPPPFSVSRFSSELEVLTLASENPKKRAGRKKFKETRHPVYRGVRSRDKGKWVCEVRHPITQSRVWLGTHPNAEMAARAHDVAVLAMRGRNKACLNFADSVWRLPVPESNNVADIQKAAAEAAEAFRHTKEDAPEDDELPGFLDSMAEALIMLPPPPQSSVGYGNFFDDVESCADMLLWNF</sequence>
<keyword evidence="2" id="KW-0805">Transcription regulation</keyword>
<dbReference type="SMART" id="SM00380">
    <property type="entry name" value="AP2"/>
    <property type="match status" value="1"/>
</dbReference>
<dbReference type="InterPro" id="IPR036955">
    <property type="entry name" value="AP2/ERF_dom_sf"/>
</dbReference>
<evidence type="ECO:0000256" key="2">
    <source>
        <dbReference type="ARBA" id="ARBA00023015"/>
    </source>
</evidence>
<dbReference type="CDD" id="cd00018">
    <property type="entry name" value="AP2"/>
    <property type="match status" value="1"/>
</dbReference>
<gene>
    <name evidence="9" type="ORF">CTI12_AA008290</name>
</gene>
<comment type="similarity">
    <text evidence="7">Belongs to the AP2/ERF transcription factor family. ERF subfamily.</text>
</comment>
<dbReference type="InterPro" id="IPR045277">
    <property type="entry name" value="DRE1A-I"/>
</dbReference>
<dbReference type="Gene3D" id="3.30.730.10">
    <property type="entry name" value="AP2/ERF domain"/>
    <property type="match status" value="1"/>
</dbReference>
<protein>
    <submittedName>
        <fullName evidence="9">Dehydration-responsive element-binding factor 1</fullName>
    </submittedName>
</protein>
<dbReference type="SUPFAM" id="SSF54171">
    <property type="entry name" value="DNA-binding domain"/>
    <property type="match status" value="1"/>
</dbReference>
<name>A0A2U1QM65_ARTAN</name>
<evidence type="ECO:0000256" key="7">
    <source>
        <dbReference type="ARBA" id="ARBA00024343"/>
    </source>
</evidence>
<dbReference type="InterPro" id="IPR001471">
    <property type="entry name" value="AP2/ERF_dom"/>
</dbReference>
<dbReference type="STRING" id="35608.A0A2U1QM65"/>
<dbReference type="PRINTS" id="PR00367">
    <property type="entry name" value="ETHRSPELEMNT"/>
</dbReference>
<evidence type="ECO:0000256" key="4">
    <source>
        <dbReference type="ARBA" id="ARBA00023159"/>
    </source>
</evidence>
<evidence type="ECO:0000256" key="3">
    <source>
        <dbReference type="ARBA" id="ARBA00023125"/>
    </source>
</evidence>
<dbReference type="GO" id="GO:0003677">
    <property type="term" value="F:DNA binding"/>
    <property type="evidence" value="ECO:0007669"/>
    <property type="project" value="UniProtKB-KW"/>
</dbReference>
<dbReference type="GO" id="GO:0003700">
    <property type="term" value="F:DNA-binding transcription factor activity"/>
    <property type="evidence" value="ECO:0007669"/>
    <property type="project" value="InterPro"/>
</dbReference>
<evidence type="ECO:0000256" key="1">
    <source>
        <dbReference type="ARBA" id="ARBA00004123"/>
    </source>
</evidence>
<accession>A0A2U1QM65</accession>
<dbReference type="Proteomes" id="UP000245207">
    <property type="component" value="Unassembled WGS sequence"/>
</dbReference>
<evidence type="ECO:0000313" key="9">
    <source>
        <dbReference type="EMBL" id="PWA99047.1"/>
    </source>
</evidence>
<dbReference type="InterPro" id="IPR016177">
    <property type="entry name" value="DNA-bd_dom_sf"/>
</dbReference>
<feature type="domain" description="AP2/ERF" evidence="8">
    <location>
        <begin position="52"/>
        <end position="110"/>
    </location>
</feature>
<comment type="caution">
    <text evidence="9">The sequence shown here is derived from an EMBL/GenBank/DDBJ whole genome shotgun (WGS) entry which is preliminary data.</text>
</comment>
<dbReference type="PANTHER" id="PTHR31839:SF62">
    <property type="entry name" value="AP2_ERF DOMAIN-CONTAINING PROTEIN-RELATED"/>
    <property type="match status" value="1"/>
</dbReference>
<evidence type="ECO:0000259" key="8">
    <source>
        <dbReference type="PROSITE" id="PS51032"/>
    </source>
</evidence>
<dbReference type="PROSITE" id="PS51032">
    <property type="entry name" value="AP2_ERF"/>
    <property type="match status" value="1"/>
</dbReference>
<dbReference type="GO" id="GO:0005634">
    <property type="term" value="C:nucleus"/>
    <property type="evidence" value="ECO:0007669"/>
    <property type="project" value="UniProtKB-SubCell"/>
</dbReference>
<evidence type="ECO:0000256" key="6">
    <source>
        <dbReference type="ARBA" id="ARBA00023242"/>
    </source>
</evidence>
<dbReference type="Pfam" id="PF00847">
    <property type="entry name" value="AP2"/>
    <property type="match status" value="1"/>
</dbReference>
<evidence type="ECO:0000256" key="5">
    <source>
        <dbReference type="ARBA" id="ARBA00023163"/>
    </source>
</evidence>
<comment type="subcellular location">
    <subcellularLocation>
        <location evidence="1">Nucleus</location>
    </subcellularLocation>
</comment>
<reference evidence="9 10" key="1">
    <citation type="journal article" date="2018" name="Mol. Plant">
        <title>The genome of Artemisia annua provides insight into the evolution of Asteraceae family and artemisinin biosynthesis.</title>
        <authorList>
            <person name="Shen Q."/>
            <person name="Zhang L."/>
            <person name="Liao Z."/>
            <person name="Wang S."/>
            <person name="Yan T."/>
            <person name="Shi P."/>
            <person name="Liu M."/>
            <person name="Fu X."/>
            <person name="Pan Q."/>
            <person name="Wang Y."/>
            <person name="Lv Z."/>
            <person name="Lu X."/>
            <person name="Zhang F."/>
            <person name="Jiang W."/>
            <person name="Ma Y."/>
            <person name="Chen M."/>
            <person name="Hao X."/>
            <person name="Li L."/>
            <person name="Tang Y."/>
            <person name="Lv G."/>
            <person name="Zhou Y."/>
            <person name="Sun X."/>
            <person name="Brodelius P.E."/>
            <person name="Rose J.K.C."/>
            <person name="Tang K."/>
        </authorList>
    </citation>
    <scope>NUCLEOTIDE SEQUENCE [LARGE SCALE GENOMIC DNA]</scope>
    <source>
        <strain evidence="10">cv. Huhao1</strain>
        <tissue evidence="9">Leaf</tissue>
    </source>
</reference>
<keyword evidence="3" id="KW-0238">DNA-binding</keyword>
<keyword evidence="6" id="KW-0539">Nucleus</keyword>
<dbReference type="AlphaFoldDB" id="A0A2U1QM65"/>
<dbReference type="EMBL" id="PKPP01000037">
    <property type="protein sequence ID" value="PWA99047.1"/>
    <property type="molecule type" value="Genomic_DNA"/>
</dbReference>
<evidence type="ECO:0000313" key="10">
    <source>
        <dbReference type="Proteomes" id="UP000245207"/>
    </source>
</evidence>
<dbReference type="PANTHER" id="PTHR31839">
    <property type="entry name" value="DEHYDRATION-RESPONSIVE ELEMENT-BINDING PROTEIN 1D"/>
    <property type="match status" value="1"/>
</dbReference>
<proteinExistence type="inferred from homology"/>
<keyword evidence="5" id="KW-0804">Transcription</keyword>
<keyword evidence="4" id="KW-0010">Activator</keyword>